<dbReference type="SUPFAM" id="SSF75304">
    <property type="entry name" value="Amidase signature (AS) enzymes"/>
    <property type="match status" value="1"/>
</dbReference>
<dbReference type="InterPro" id="IPR036928">
    <property type="entry name" value="AS_sf"/>
</dbReference>
<keyword evidence="3" id="KW-1133">Transmembrane helix</keyword>
<dbReference type="PANTHER" id="PTHR43372">
    <property type="entry name" value="FATTY-ACID AMIDE HYDROLASE"/>
    <property type="match status" value="1"/>
</dbReference>
<dbReference type="OrthoDB" id="6428749at2759"/>
<reference evidence="6" key="1">
    <citation type="submission" date="2020-12" db="UniProtKB">
        <authorList>
            <consortium name="WormBaseParasite"/>
        </authorList>
    </citation>
    <scope>IDENTIFICATION</scope>
    <source>
        <strain evidence="6">MHco3</strain>
    </source>
</reference>
<dbReference type="Proteomes" id="UP000025227">
    <property type="component" value="Unplaced"/>
</dbReference>
<dbReference type="Pfam" id="PF01425">
    <property type="entry name" value="Amidase"/>
    <property type="match status" value="1"/>
</dbReference>
<sequence length="542" mass="60217">MGLATELGIVMIHIYFAIVHTIFVIINYFVKKRSVPAPFDDIVMLSATDAVKKIRRRELRPTQLVEAYIHRIDQVNPLINAAVVTLFDEARETAKKYDEQLDELSDDALNDLLRRRPLFGVPFSCKDSIEINGQIVTTGSYYRRNHRCTKTGLAVQRMQDAGGILIAITNVPELCAWIETTNTVYGRTRNPYDLRRIVGGSSGGEGALLSAAGTPVGVGSDVGGSIRIPSFVNGIFGMIPTPGIIPIDGHAPEPSGYKRQMLREGPMCRYVEDIPLLYQIMAGERFTEVHMDEHVDFKKCRVFYMLGIRHPLVEPLGDVMKETLLKGVSHFESTFGLEGIGLDLPLTIYEPEFYSASSEGNLELSRKALSFEGDAGRLNVWKELPKVLTGQSHHTAAVLLITFMESLHKNSNEESNEKYIRIRDRLKRQIVETLGNNGILFFPSWSKPAPFHREPLFAVLNTAYTALFNALALPVVQCPMGLDKNGIPLGVQIVAAPGCDRLLIAAANEINAAFGGWRPAWEQPEQPAEKKLAEPQSNYSLL</sequence>
<dbReference type="PANTHER" id="PTHR43372:SF4">
    <property type="entry name" value="FATTY-ACID AMIDE HYDROLASE 2"/>
    <property type="match status" value="1"/>
</dbReference>
<dbReference type="Gene3D" id="3.90.1300.10">
    <property type="entry name" value="Amidase signature (AS) domain"/>
    <property type="match status" value="1"/>
</dbReference>
<protein>
    <submittedName>
        <fullName evidence="6">Amidase domain-containing protein</fullName>
    </submittedName>
</protein>
<name>A0A7I4Y179_HAECO</name>
<feature type="active site" description="Charge relay system" evidence="2">
    <location>
        <position position="126"/>
    </location>
</feature>
<dbReference type="PROSITE" id="PS00571">
    <property type="entry name" value="AMIDASES"/>
    <property type="match status" value="1"/>
</dbReference>
<feature type="active site" description="Acyl-ester intermediate" evidence="2">
    <location>
        <position position="225"/>
    </location>
</feature>
<dbReference type="WBParaSite" id="HCON_00031540-00001">
    <property type="protein sequence ID" value="HCON_00031540-00001"/>
    <property type="gene ID" value="HCON_00031540"/>
</dbReference>
<dbReference type="InterPro" id="IPR052739">
    <property type="entry name" value="FAAH2"/>
</dbReference>
<feature type="domain" description="Amidase" evidence="4">
    <location>
        <begin position="64"/>
        <end position="503"/>
    </location>
</feature>
<evidence type="ECO:0000256" key="3">
    <source>
        <dbReference type="SAM" id="Phobius"/>
    </source>
</evidence>
<accession>A0A7I4Y179</accession>
<dbReference type="InterPro" id="IPR023631">
    <property type="entry name" value="Amidase_dom"/>
</dbReference>
<keyword evidence="3" id="KW-0472">Membrane</keyword>
<evidence type="ECO:0000313" key="6">
    <source>
        <dbReference type="WBParaSite" id="HCON_00031540-00001"/>
    </source>
</evidence>
<dbReference type="AlphaFoldDB" id="A0A7I4Y179"/>
<proteinExistence type="inferred from homology"/>
<organism evidence="5 6">
    <name type="scientific">Haemonchus contortus</name>
    <name type="common">Barber pole worm</name>
    <dbReference type="NCBI Taxonomy" id="6289"/>
    <lineage>
        <taxon>Eukaryota</taxon>
        <taxon>Metazoa</taxon>
        <taxon>Ecdysozoa</taxon>
        <taxon>Nematoda</taxon>
        <taxon>Chromadorea</taxon>
        <taxon>Rhabditida</taxon>
        <taxon>Rhabditina</taxon>
        <taxon>Rhabditomorpha</taxon>
        <taxon>Strongyloidea</taxon>
        <taxon>Trichostrongylidae</taxon>
        <taxon>Haemonchus</taxon>
    </lineage>
</organism>
<evidence type="ECO:0000256" key="2">
    <source>
        <dbReference type="PIRSR" id="PIRSR001221-1"/>
    </source>
</evidence>
<comment type="similarity">
    <text evidence="1">Belongs to the amidase family.</text>
</comment>
<evidence type="ECO:0000313" key="5">
    <source>
        <dbReference type="Proteomes" id="UP000025227"/>
    </source>
</evidence>
<evidence type="ECO:0000256" key="1">
    <source>
        <dbReference type="ARBA" id="ARBA00009199"/>
    </source>
</evidence>
<evidence type="ECO:0000259" key="4">
    <source>
        <dbReference type="Pfam" id="PF01425"/>
    </source>
</evidence>
<dbReference type="OMA" id="CAWIETT"/>
<feature type="transmembrane region" description="Helical" evidence="3">
    <location>
        <begin position="12"/>
        <end position="30"/>
    </location>
</feature>
<keyword evidence="3" id="KW-0812">Transmembrane</keyword>
<keyword evidence="5" id="KW-1185">Reference proteome</keyword>
<dbReference type="GO" id="GO:0012505">
    <property type="term" value="C:endomembrane system"/>
    <property type="evidence" value="ECO:0007669"/>
    <property type="project" value="TreeGrafter"/>
</dbReference>
<dbReference type="InterPro" id="IPR020556">
    <property type="entry name" value="Amidase_CS"/>
</dbReference>
<dbReference type="PIRSF" id="PIRSF001221">
    <property type="entry name" value="Amidase_fungi"/>
    <property type="match status" value="1"/>
</dbReference>
<feature type="active site" description="Charge relay system" evidence="2">
    <location>
        <position position="201"/>
    </location>
</feature>